<proteinExistence type="inferred from homology"/>
<evidence type="ECO:0000259" key="12">
    <source>
        <dbReference type="Pfam" id="PF20510"/>
    </source>
</evidence>
<dbReference type="PANTHER" id="PTHR11056:SF0">
    <property type="entry name" value="HOMOGENTISATE 1,2-DIOXYGENASE"/>
    <property type="match status" value="1"/>
</dbReference>
<comment type="pathway">
    <text evidence="9">Amino-acid degradation; L-phenylalanine degradation; acetoacetate and fumarate from L-phenylalanine: step 4/6.</text>
</comment>
<dbReference type="SUPFAM" id="SSF51182">
    <property type="entry name" value="RmlC-like cupins"/>
    <property type="match status" value="1"/>
</dbReference>
<evidence type="ECO:0000256" key="1">
    <source>
        <dbReference type="ARBA" id="ARBA00001962"/>
    </source>
</evidence>
<feature type="domain" description="Homogentisate 1,2-dioxygenase C-terminal" evidence="11">
    <location>
        <begin position="277"/>
        <end position="429"/>
    </location>
</feature>
<dbReference type="InterPro" id="IPR014710">
    <property type="entry name" value="RmlC-like_jellyroll"/>
</dbReference>
<feature type="active site" description="Proton acceptor" evidence="9">
    <location>
        <position position="289"/>
    </location>
</feature>
<dbReference type="HAMAP" id="MF_00334">
    <property type="entry name" value="Homogentis_dioxygen"/>
    <property type="match status" value="1"/>
</dbReference>
<reference evidence="13 14" key="1">
    <citation type="submission" date="2016-10" db="EMBL/GenBank/DDBJ databases">
        <authorList>
            <person name="Varghese N."/>
            <person name="Submissions S."/>
        </authorList>
    </citation>
    <scope>NUCLEOTIDE SEQUENCE [LARGE SCALE GENOMIC DNA]</scope>
    <source>
        <strain evidence="13 14">CIP 109853</strain>
    </source>
</reference>
<protein>
    <recommendedName>
        <fullName evidence="9 10">Homogentisate 1,2-dioxygenase</fullName>
        <shortName evidence="9">HGDO</shortName>
        <ecNumber evidence="9 10">1.13.11.5</ecNumber>
    </recommendedName>
    <alternativeName>
        <fullName evidence="9">Homogentisate oxygenase</fullName>
    </alternativeName>
    <alternativeName>
        <fullName evidence="9">Homogentisic acid oxidase</fullName>
    </alternativeName>
    <alternativeName>
        <fullName evidence="9">Homogentisicase</fullName>
    </alternativeName>
</protein>
<dbReference type="InterPro" id="IPR022950">
    <property type="entry name" value="Homogentis_dOase_bac"/>
</dbReference>
<keyword evidence="8 9" id="KW-0585">Phenylalanine catabolism</keyword>
<evidence type="ECO:0000256" key="5">
    <source>
        <dbReference type="ARBA" id="ARBA00022964"/>
    </source>
</evidence>
<evidence type="ECO:0000256" key="8">
    <source>
        <dbReference type="ARBA" id="ARBA00023232"/>
    </source>
</evidence>
<accession>A0ABY1BRB3</accession>
<dbReference type="EMBL" id="FOFP01000030">
    <property type="protein sequence ID" value="SER44242.1"/>
    <property type="molecule type" value="Genomic_DNA"/>
</dbReference>
<comment type="cofactor">
    <cofactor evidence="1 9">
        <name>Fe cation</name>
        <dbReference type="ChEBI" id="CHEBI:24875"/>
    </cofactor>
</comment>
<organism evidence="13 14">
    <name type="scientific">Pseudomonas cuatrocienegasensis</name>
    <dbReference type="NCBI Taxonomy" id="543360"/>
    <lineage>
        <taxon>Bacteria</taxon>
        <taxon>Pseudomonadati</taxon>
        <taxon>Pseudomonadota</taxon>
        <taxon>Gammaproteobacteria</taxon>
        <taxon>Pseudomonadales</taxon>
        <taxon>Pseudomonadaceae</taxon>
        <taxon>Pseudomonas</taxon>
    </lineage>
</organism>
<comment type="subunit">
    <text evidence="9">Hexamer; dimer of trimers.</text>
</comment>
<keyword evidence="14" id="KW-1185">Reference proteome</keyword>
<comment type="function">
    <text evidence="9">Involved in the catabolism of homogentisate (2,5-dihydroxyphenylacetate or 2,5-OH-PhAc), a central intermediate in the degradation of phenylalanine and tyrosine. Catalyzes the oxidative ring cleavage of the aromatic ring of homogentisate to yield maleylacetoacetate.</text>
</comment>
<gene>
    <name evidence="9" type="primary">hmgA</name>
    <name evidence="13" type="ORF">SAMN05216600_1304</name>
</gene>
<comment type="catalytic activity">
    <reaction evidence="9">
        <text>homogentisate + O2 = 4-maleylacetoacetate + H(+)</text>
        <dbReference type="Rhea" id="RHEA:15449"/>
        <dbReference type="ChEBI" id="CHEBI:15378"/>
        <dbReference type="ChEBI" id="CHEBI:15379"/>
        <dbReference type="ChEBI" id="CHEBI:16169"/>
        <dbReference type="ChEBI" id="CHEBI:17105"/>
        <dbReference type="EC" id="1.13.11.5"/>
    </reaction>
</comment>
<sequence length="434" mass="48219">MQSQQQANEATAYLSGFGNQFSSEALPGALPVGQNSPQKVPYGLYAELLSGTAFTVPRAEARRTWLYRIRPSACHDQYRRLERQLNADLGPITPNRLRWNPRVIAEVATDFLDGLRCMAANAEPSQATGVTLYTYAANRSMQRVFFNADGEFLIVPQQGALRLVTELGVLEVAPLEIAVIPRGMRFRVELLDTVVRGYVCENHGCALRLPDLGPIGSNGLANPRDFLTPVARYEDLDEPVQQVQKFLGELWATELDHSPLDVVAWHGNNVPYKYDLRRFNTIGTVSFDHPDPSIFTVLTAPSAIPGMANIDFVIFPPRWMVAENTFRPPWFHRNLMNEFMGLITGAYDAKADGFLPGGASLHNCMSAHGPDNATTVKAVEAELVPHKIDQTMAFMFEAGSVLRPTAYALECPELQRDYDACWAAMGKTFNPEIR</sequence>
<evidence type="ECO:0000256" key="9">
    <source>
        <dbReference type="HAMAP-Rule" id="MF_00334"/>
    </source>
</evidence>
<dbReference type="RefSeq" id="WP_069522061.1">
    <property type="nucleotide sequence ID" value="NZ_FOFP01000030.1"/>
</dbReference>
<dbReference type="NCBIfam" id="TIGR01015">
    <property type="entry name" value="hmgA"/>
    <property type="match status" value="1"/>
</dbReference>
<keyword evidence="5 9" id="KW-0223">Dioxygenase</keyword>
<dbReference type="Gene3D" id="2.60.120.10">
    <property type="entry name" value="Jelly Rolls"/>
    <property type="match status" value="1"/>
</dbReference>
<feature type="domain" description="Homogentisate 1,2-dioxygenase N-terminal" evidence="12">
    <location>
        <begin position="12"/>
        <end position="276"/>
    </location>
</feature>
<evidence type="ECO:0000313" key="13">
    <source>
        <dbReference type="EMBL" id="SER44242.1"/>
    </source>
</evidence>
<evidence type="ECO:0000256" key="4">
    <source>
        <dbReference type="ARBA" id="ARBA00022878"/>
    </source>
</evidence>
<dbReference type="InterPro" id="IPR046452">
    <property type="entry name" value="HgmA_N"/>
</dbReference>
<evidence type="ECO:0000259" key="11">
    <source>
        <dbReference type="Pfam" id="PF04209"/>
    </source>
</evidence>
<name>A0ABY1BRB3_9PSED</name>
<comment type="caution">
    <text evidence="9">Lacks conserved residue(s) required for the propagation of feature annotation.</text>
</comment>
<dbReference type="Pfam" id="PF20510">
    <property type="entry name" value="HgmA_N"/>
    <property type="match status" value="1"/>
</dbReference>
<keyword evidence="3 9" id="KW-0479">Metal-binding</keyword>
<evidence type="ECO:0000256" key="2">
    <source>
        <dbReference type="ARBA" id="ARBA00007757"/>
    </source>
</evidence>
<keyword evidence="6 9" id="KW-0560">Oxidoreductase</keyword>
<evidence type="ECO:0000256" key="3">
    <source>
        <dbReference type="ARBA" id="ARBA00022723"/>
    </source>
</evidence>
<keyword evidence="7 9" id="KW-0408">Iron</keyword>
<evidence type="ECO:0000256" key="6">
    <source>
        <dbReference type="ARBA" id="ARBA00023002"/>
    </source>
</evidence>
<dbReference type="InterPro" id="IPR011051">
    <property type="entry name" value="RmlC_Cupin_sf"/>
</dbReference>
<keyword evidence="4 9" id="KW-0828">Tyrosine catabolism</keyword>
<comment type="caution">
    <text evidence="13">The sequence shown here is derived from an EMBL/GenBank/DDBJ whole genome shotgun (WGS) entry which is preliminary data.</text>
</comment>
<feature type="binding site" evidence="9">
    <location>
        <position position="368"/>
    </location>
    <ligand>
        <name>homogentisate</name>
        <dbReference type="ChEBI" id="CHEBI:16169"/>
    </ligand>
</feature>
<feature type="binding site" evidence="9">
    <location>
        <position position="386"/>
    </location>
    <ligand>
        <name>Fe cation</name>
        <dbReference type="ChEBI" id="CHEBI:24875"/>
    </ligand>
</feature>
<dbReference type="PANTHER" id="PTHR11056">
    <property type="entry name" value="HOMOGENTISATE 1,2-DIOXYGENASE"/>
    <property type="match status" value="1"/>
</dbReference>
<evidence type="ECO:0000313" key="14">
    <source>
        <dbReference type="Proteomes" id="UP000198512"/>
    </source>
</evidence>
<dbReference type="Pfam" id="PF04209">
    <property type="entry name" value="HgmA_C"/>
    <property type="match status" value="1"/>
</dbReference>
<dbReference type="InterPro" id="IPR005708">
    <property type="entry name" value="Homogentis_dOase"/>
</dbReference>
<dbReference type="CDD" id="cd07000">
    <property type="entry name" value="cupin_HGO_N"/>
    <property type="match status" value="1"/>
</dbReference>
<dbReference type="Proteomes" id="UP000198512">
    <property type="component" value="Unassembled WGS sequence"/>
</dbReference>
<dbReference type="EC" id="1.13.11.5" evidence="9 10"/>
<dbReference type="InterPro" id="IPR046451">
    <property type="entry name" value="HgmA_C"/>
</dbReference>
<evidence type="ECO:0000256" key="7">
    <source>
        <dbReference type="ARBA" id="ARBA00023004"/>
    </source>
</evidence>
<evidence type="ECO:0000256" key="10">
    <source>
        <dbReference type="NCBIfam" id="TIGR01015"/>
    </source>
</evidence>
<comment type="similarity">
    <text evidence="2 9">Belongs to the homogentisate dioxygenase family.</text>
</comment>